<dbReference type="InterPro" id="IPR013320">
    <property type="entry name" value="ConA-like_dom_sf"/>
</dbReference>
<evidence type="ECO:0000256" key="3">
    <source>
        <dbReference type="ARBA" id="ARBA00022729"/>
    </source>
</evidence>
<keyword evidence="4 9" id="KW-0378">Hydrolase</keyword>
<dbReference type="OMA" id="CAKNCCL"/>
<feature type="region of interest" description="Disordered" evidence="10">
    <location>
        <begin position="465"/>
        <end position="508"/>
    </location>
</feature>
<dbReference type="InterPro" id="IPR001722">
    <property type="entry name" value="Glyco_hydro_7"/>
</dbReference>
<evidence type="ECO:0000256" key="4">
    <source>
        <dbReference type="ARBA" id="ARBA00022801"/>
    </source>
</evidence>
<keyword evidence="5 9" id="KW-0136">Cellulose degradation</keyword>
<evidence type="ECO:0000256" key="1">
    <source>
        <dbReference type="ARBA" id="ARBA00001641"/>
    </source>
</evidence>
<name>K1WM38_MARBU</name>
<keyword evidence="13" id="KW-1185">Reference proteome</keyword>
<dbReference type="GO" id="GO:0030245">
    <property type="term" value="P:cellulose catabolic process"/>
    <property type="evidence" value="ECO:0007669"/>
    <property type="project" value="UniProtKB-KW"/>
</dbReference>
<evidence type="ECO:0000256" key="2">
    <source>
        <dbReference type="ARBA" id="ARBA00006044"/>
    </source>
</evidence>
<dbReference type="PRINTS" id="PR00734">
    <property type="entry name" value="GLHYDRLASE7"/>
</dbReference>
<evidence type="ECO:0000313" key="13">
    <source>
        <dbReference type="Proteomes" id="UP000006753"/>
    </source>
</evidence>
<dbReference type="InterPro" id="IPR037019">
    <property type="entry name" value="Glyco_hydro_7_sf"/>
</dbReference>
<dbReference type="Proteomes" id="UP000006753">
    <property type="component" value="Unassembled WGS sequence"/>
</dbReference>
<comment type="similarity">
    <text evidence="2 9">Belongs to the glycosyl hydrolase 7 (cellulase C) family.</text>
</comment>
<evidence type="ECO:0000256" key="8">
    <source>
        <dbReference type="ARBA" id="ARBA00023326"/>
    </source>
</evidence>
<dbReference type="OrthoDB" id="412382at2759"/>
<evidence type="ECO:0000256" key="6">
    <source>
        <dbReference type="ARBA" id="ARBA00023277"/>
    </source>
</evidence>
<dbReference type="CDD" id="cd07999">
    <property type="entry name" value="GH7_CBH_EG"/>
    <property type="match status" value="1"/>
</dbReference>
<dbReference type="HOGENOM" id="CLU_020817_3_2_1"/>
<reference evidence="12 13" key="1">
    <citation type="journal article" date="2012" name="BMC Genomics">
        <title>Sequencing the genome of Marssonina brunnea reveals fungus-poplar co-evolution.</title>
        <authorList>
            <person name="Zhu S."/>
            <person name="Cao Y.-Z."/>
            <person name="Jiang C."/>
            <person name="Tan B.-Y."/>
            <person name="Wang Z."/>
            <person name="Feng S."/>
            <person name="Zhang L."/>
            <person name="Su X.-H."/>
            <person name="Brejova B."/>
            <person name="Vinar T."/>
            <person name="Xu M."/>
            <person name="Wang M.-X."/>
            <person name="Zhang S.-G."/>
            <person name="Huang M.-R."/>
            <person name="Wu R."/>
            <person name="Zhou Y."/>
        </authorList>
    </citation>
    <scope>NUCLEOTIDE SEQUENCE [LARGE SCALE GENOMIC DNA]</scope>
    <source>
        <strain evidence="12 13">MB_m1</strain>
    </source>
</reference>
<feature type="signal peptide" evidence="11">
    <location>
        <begin position="1"/>
        <end position="17"/>
    </location>
</feature>
<keyword evidence="8 9" id="KW-0624">Polysaccharide degradation</keyword>
<dbReference type="Gene3D" id="2.70.100.10">
    <property type="entry name" value="Glycoside hydrolase, family 7, domain"/>
    <property type="match status" value="1"/>
</dbReference>
<evidence type="ECO:0000256" key="11">
    <source>
        <dbReference type="SAM" id="SignalP"/>
    </source>
</evidence>
<accession>K1WM38</accession>
<protein>
    <recommendedName>
        <fullName evidence="9">Glucanase</fullName>
        <ecNumber evidence="9">3.2.1.-</ecNumber>
    </recommendedName>
</protein>
<dbReference type="KEGG" id="mbe:MBM_08485"/>
<dbReference type="SUPFAM" id="SSF49899">
    <property type="entry name" value="Concanavalin A-like lectins/glucanases"/>
    <property type="match status" value="1"/>
</dbReference>
<keyword evidence="7 9" id="KW-0326">Glycosidase</keyword>
<dbReference type="Pfam" id="PF00840">
    <property type="entry name" value="Glyco_hydro_7"/>
    <property type="match status" value="1"/>
</dbReference>
<dbReference type="PANTHER" id="PTHR33753:SF2">
    <property type="entry name" value="GLYCOSIDE HYDROLASE FAMILY 7 PROTEIN"/>
    <property type="match status" value="1"/>
</dbReference>
<dbReference type="GO" id="GO:0016162">
    <property type="term" value="F:cellulose 1,4-beta-cellobiosidase activity"/>
    <property type="evidence" value="ECO:0007669"/>
    <property type="project" value="UniProtKB-EC"/>
</dbReference>
<sequence>MSSRFALASLFLTVASGQGIGTFTAEVHPPLTWQTCTAPGSCTTINGKVVLDSNWRWLHSSTGTNCYTGNTWNAALCPNGTACAQNCYLDGADYSGSYGATTTGNALRLNFVTNGASRNVGSRMFLMADDSTYQTFNLLNKEFTFDVDVSHLPCGLNGALYLVSMAKDGGASLYPNNKAGAKYGVGYCDAQCPRDLKFINGEDPADIDSQANVEGWVPASNNANTGVGKYGSCCAEMDIWEANSISTAFTPHSASPVGQTRCLGDACGGTYSADRYAGVTDPDGCDFNSYRQGNKEFYGPGKTVNTNSVFTVVTQFITNTGTDAGTLSEIRRFYVQNGVVIPNSQSTIAGVPGNSLTAAFCDAQKTVFGDPNIYKQRGGFASMSAAMSAGMVLSLSLWDDYAANMLWLDSTYPVTGNPATPGVGRGTCPTTSGVPADVEAASPNSYVIYSNIKVGALNSTFSGTPLPGSGTSSSSTSKAATSVSTRRTSTTTSRATSTTSTAPSTSGAAHYAQCGGQAPFAGPYTCVAPLSLALRRRQNLF</sequence>
<dbReference type="EC" id="3.2.1.-" evidence="9"/>
<dbReference type="PANTHER" id="PTHR33753">
    <property type="entry name" value="1,4-BETA-D-GLUCAN CELLOBIOHYDROLASE B"/>
    <property type="match status" value="1"/>
</dbReference>
<dbReference type="FunFam" id="2.70.100.10:FF:000001">
    <property type="entry name" value="Glucanase"/>
    <property type="match status" value="1"/>
</dbReference>
<gene>
    <name evidence="12" type="ORF">MBM_08485</name>
</gene>
<evidence type="ECO:0000256" key="10">
    <source>
        <dbReference type="SAM" id="MobiDB-lite"/>
    </source>
</evidence>
<feature type="chain" id="PRO_5003854531" description="Glucanase" evidence="11">
    <location>
        <begin position="18"/>
        <end position="541"/>
    </location>
</feature>
<organism evidence="12 13">
    <name type="scientific">Marssonina brunnea f. sp. multigermtubi (strain MB_m1)</name>
    <name type="common">Marssonina leaf spot fungus</name>
    <dbReference type="NCBI Taxonomy" id="1072389"/>
    <lineage>
        <taxon>Eukaryota</taxon>
        <taxon>Fungi</taxon>
        <taxon>Dikarya</taxon>
        <taxon>Ascomycota</taxon>
        <taxon>Pezizomycotina</taxon>
        <taxon>Leotiomycetes</taxon>
        <taxon>Helotiales</taxon>
        <taxon>Drepanopezizaceae</taxon>
        <taxon>Drepanopeziza</taxon>
    </lineage>
</organism>
<proteinExistence type="inferred from homology"/>
<evidence type="ECO:0000256" key="7">
    <source>
        <dbReference type="ARBA" id="ARBA00023295"/>
    </source>
</evidence>
<dbReference type="EMBL" id="JH921450">
    <property type="protein sequence ID" value="EKD13402.1"/>
    <property type="molecule type" value="Genomic_DNA"/>
</dbReference>
<comment type="catalytic activity">
    <reaction evidence="1">
        <text>Hydrolysis of (1-&gt;4)-beta-D-glucosidic linkages in cellulose and cellotetraose, releasing cellobiose from the non-reducing ends of the chains.</text>
        <dbReference type="EC" id="3.2.1.91"/>
    </reaction>
</comment>
<dbReference type="STRING" id="1072389.K1WM38"/>
<keyword evidence="6" id="KW-0119">Carbohydrate metabolism</keyword>
<dbReference type="eggNOG" id="ENOG502QPHV">
    <property type="taxonomic scope" value="Eukaryota"/>
</dbReference>
<evidence type="ECO:0000313" key="12">
    <source>
        <dbReference type="EMBL" id="EKD13402.1"/>
    </source>
</evidence>
<evidence type="ECO:0000256" key="9">
    <source>
        <dbReference type="RuleBase" id="RU361164"/>
    </source>
</evidence>
<keyword evidence="3 11" id="KW-0732">Signal</keyword>
<evidence type="ECO:0000256" key="5">
    <source>
        <dbReference type="ARBA" id="ARBA00023001"/>
    </source>
</evidence>
<dbReference type="AlphaFoldDB" id="K1WM38"/>
<dbReference type="InParanoid" id="K1WM38"/>